<evidence type="ECO:0000259" key="4">
    <source>
        <dbReference type="Pfam" id="PF03468"/>
    </source>
</evidence>
<dbReference type="InterPro" id="IPR038588">
    <property type="entry name" value="XS_domain_sf"/>
</dbReference>
<dbReference type="InterPro" id="IPR045177">
    <property type="entry name" value="FDM1-5/IDN2"/>
</dbReference>
<dbReference type="InterPro" id="IPR005380">
    <property type="entry name" value="XS_domain"/>
</dbReference>
<evidence type="ECO:0000259" key="6">
    <source>
        <dbReference type="Pfam" id="PF03470"/>
    </source>
</evidence>
<dbReference type="PANTHER" id="PTHR21596">
    <property type="entry name" value="RIBONUCLEASE P SUBUNIT P38"/>
    <property type="match status" value="1"/>
</dbReference>
<feature type="coiled-coil region" evidence="3">
    <location>
        <begin position="289"/>
        <end position="433"/>
    </location>
</feature>
<dbReference type="EMBL" id="OX459118">
    <property type="protein sequence ID" value="CAI9092386.1"/>
    <property type="molecule type" value="Genomic_DNA"/>
</dbReference>
<organism evidence="7 8">
    <name type="scientific">Oldenlandia corymbosa var. corymbosa</name>
    <dbReference type="NCBI Taxonomy" id="529605"/>
    <lineage>
        <taxon>Eukaryota</taxon>
        <taxon>Viridiplantae</taxon>
        <taxon>Streptophyta</taxon>
        <taxon>Embryophyta</taxon>
        <taxon>Tracheophyta</taxon>
        <taxon>Spermatophyta</taxon>
        <taxon>Magnoliopsida</taxon>
        <taxon>eudicotyledons</taxon>
        <taxon>Gunneridae</taxon>
        <taxon>Pentapetalae</taxon>
        <taxon>asterids</taxon>
        <taxon>lamiids</taxon>
        <taxon>Gentianales</taxon>
        <taxon>Rubiaceae</taxon>
        <taxon>Rubioideae</taxon>
        <taxon>Spermacoceae</taxon>
        <taxon>Hedyotis-Oldenlandia complex</taxon>
        <taxon>Oldenlandia</taxon>
    </lineage>
</organism>
<dbReference type="AlphaFoldDB" id="A0AAV1CA48"/>
<feature type="domain" description="XS" evidence="4">
    <location>
        <begin position="119"/>
        <end position="243"/>
    </location>
</feature>
<dbReference type="Pfam" id="PF03468">
    <property type="entry name" value="XS"/>
    <property type="match status" value="1"/>
</dbReference>
<reference evidence="7" key="1">
    <citation type="submission" date="2023-03" db="EMBL/GenBank/DDBJ databases">
        <authorList>
            <person name="Julca I."/>
        </authorList>
    </citation>
    <scope>NUCLEOTIDE SEQUENCE</scope>
</reference>
<sequence>MGSSVDHSSGDDTDMSDSELDEYKDLSYEALKSGKHKVKLSDEIFACPFCSKRKKGDYFYKELLQHASGVGASTSSKRSVVEKANHLALAKFLEKDLSAFADPSEAVTEVDPLADHEPDEMFVWPWIGIVVNIATQFKDGRYVGESGSKLRDEYTMRGFNPTRVRPLWNYQGHSGTALVEFTKDWFGFNNAMSFEKAYEADQHGKRHWLENNSNLYGKRDWLASNPNKSGLYAWVARVDDYKSESIIGEHLRKIGDVRTISDIMEEEARKTNKLVNNLTNVIEVKDMHLKEMASKFKETEGSLDSLMAEKDKQYQIYNEELKKIQLTARDHLQKIFNDHLKLKAQLENHKNALELRGIELEQRDAKNETERKKLLEELKENATKNCEVSAASEEQKKVDEDLMRLAEEQQKQKEDLYKRIGQLKNDLEAKQTLELEIRSLTGQLNVMKHMGDEGDPEVLEKANSLNRLLIEKIGELDDMERLNQALIVKERKSNEEVQDARKELVNGFKDYPNSAEIGIKRLGELDTKPFYEDMKRKYKTEAEAEERASEVCSLWNEYLKDPEWHPFKRIKLDGKDVETINESDEKIQELKKTFGADVYNAVSTALLEINEHNPSGRYITSDLWNYAEGRRATLKEGVKYLVKKWKLHDQKKN</sequence>
<keyword evidence="2" id="KW-0943">RNA-mediated gene silencing</keyword>
<dbReference type="PANTHER" id="PTHR21596:SF65">
    <property type="entry name" value="PROTEIN INVOLVED IN DE NOVO 2-RELATED"/>
    <property type="match status" value="1"/>
</dbReference>
<dbReference type="CDD" id="cd12266">
    <property type="entry name" value="RRM_like_XS"/>
    <property type="match status" value="1"/>
</dbReference>
<dbReference type="InterPro" id="IPR005379">
    <property type="entry name" value="FDM1-5/IDN2_XH"/>
</dbReference>
<keyword evidence="8" id="KW-1185">Reference proteome</keyword>
<dbReference type="Pfam" id="PF03470">
    <property type="entry name" value="zf-XS"/>
    <property type="match status" value="1"/>
</dbReference>
<accession>A0AAV1CA48</accession>
<evidence type="ECO:0000313" key="7">
    <source>
        <dbReference type="EMBL" id="CAI9092386.1"/>
    </source>
</evidence>
<keyword evidence="1 3" id="KW-0175">Coiled coil</keyword>
<dbReference type="GO" id="GO:0080188">
    <property type="term" value="P:gene silencing by siRNA-directed DNA methylation"/>
    <property type="evidence" value="ECO:0007669"/>
    <property type="project" value="InterPro"/>
</dbReference>
<evidence type="ECO:0000256" key="3">
    <source>
        <dbReference type="SAM" id="Coils"/>
    </source>
</evidence>
<proteinExistence type="predicted"/>
<evidence type="ECO:0000259" key="5">
    <source>
        <dbReference type="Pfam" id="PF03469"/>
    </source>
</evidence>
<evidence type="ECO:0000313" key="8">
    <source>
        <dbReference type="Proteomes" id="UP001161247"/>
    </source>
</evidence>
<dbReference type="Gene3D" id="3.30.70.2890">
    <property type="entry name" value="XS domain"/>
    <property type="match status" value="1"/>
</dbReference>
<dbReference type="Pfam" id="PF03469">
    <property type="entry name" value="XH"/>
    <property type="match status" value="1"/>
</dbReference>
<feature type="domain" description="Factor of DNA methylation 1-5/IDN2" evidence="5">
    <location>
        <begin position="520"/>
        <end position="651"/>
    </location>
</feature>
<evidence type="ECO:0000256" key="1">
    <source>
        <dbReference type="ARBA" id="ARBA00023054"/>
    </source>
</evidence>
<name>A0AAV1CA48_OLDCO</name>
<evidence type="ECO:0000256" key="2">
    <source>
        <dbReference type="ARBA" id="ARBA00023158"/>
    </source>
</evidence>
<protein>
    <submittedName>
        <fullName evidence="7">OLC1v1027608C1</fullName>
    </submittedName>
</protein>
<dbReference type="InterPro" id="IPR005381">
    <property type="entry name" value="Znf-XS_domain"/>
</dbReference>
<dbReference type="Proteomes" id="UP001161247">
    <property type="component" value="Chromosome 1"/>
</dbReference>
<gene>
    <name evidence="7" type="ORF">OLC1_LOCUS4067</name>
</gene>
<feature type="domain" description="Zinc finger-XS" evidence="6">
    <location>
        <begin position="47"/>
        <end position="90"/>
    </location>
</feature>